<dbReference type="AlphaFoldDB" id="A0A4V1M3H0"/>
<dbReference type="Pfam" id="PF01073">
    <property type="entry name" value="3Beta_HSD"/>
    <property type="match status" value="1"/>
</dbReference>
<dbReference type="GO" id="GO:0016616">
    <property type="term" value="F:oxidoreductase activity, acting on the CH-OH group of donors, NAD or NADP as acceptor"/>
    <property type="evidence" value="ECO:0007669"/>
    <property type="project" value="InterPro"/>
</dbReference>
<dbReference type="Gene3D" id="3.40.50.720">
    <property type="entry name" value="NAD(P)-binding Rossmann-like Domain"/>
    <property type="match status" value="1"/>
</dbReference>
<dbReference type="VEuPathDB" id="FungiDB:TREMEDRAFT_61384"/>
<dbReference type="GO" id="GO:0006694">
    <property type="term" value="P:steroid biosynthetic process"/>
    <property type="evidence" value="ECO:0007669"/>
    <property type="project" value="InterPro"/>
</dbReference>
<dbReference type="PANTHER" id="PTHR10366:SF579">
    <property type="entry name" value="3-BETA HYDROXYSTEROID DEHYDROGENASE_ISOMERASE FAMILY PROTEIN (AFU_ORTHOLOGUE AFUA_3G02250)"/>
    <property type="match status" value="1"/>
</dbReference>
<name>A0A4V1M3H0_TREME</name>
<evidence type="ECO:0000256" key="1">
    <source>
        <dbReference type="ARBA" id="ARBA00023002"/>
    </source>
</evidence>
<dbReference type="Proteomes" id="UP000289152">
    <property type="component" value="Unassembled WGS sequence"/>
</dbReference>
<comment type="similarity">
    <text evidence="2">Belongs to the NAD(P)-dependent epimerase/dehydratase family. Dihydroflavonol-4-reductase subfamily.</text>
</comment>
<organism evidence="4 5">
    <name type="scientific">Tremella mesenterica</name>
    <name type="common">Jelly fungus</name>
    <dbReference type="NCBI Taxonomy" id="5217"/>
    <lineage>
        <taxon>Eukaryota</taxon>
        <taxon>Fungi</taxon>
        <taxon>Dikarya</taxon>
        <taxon>Basidiomycota</taxon>
        <taxon>Agaricomycotina</taxon>
        <taxon>Tremellomycetes</taxon>
        <taxon>Tremellales</taxon>
        <taxon>Tremellaceae</taxon>
        <taxon>Tremella</taxon>
    </lineage>
</organism>
<dbReference type="InterPro" id="IPR002225">
    <property type="entry name" value="3Beta_OHSteriod_DH/Estase"/>
</dbReference>
<evidence type="ECO:0000256" key="2">
    <source>
        <dbReference type="ARBA" id="ARBA00023445"/>
    </source>
</evidence>
<dbReference type="InParanoid" id="A0A4V1M3H0"/>
<dbReference type="InterPro" id="IPR050425">
    <property type="entry name" value="NAD(P)_dehydrat-like"/>
</dbReference>
<sequence>MTLILITGLNGFIALHIARRFLEAGHKVRGTVRSKGKGDLVLSLPALSEYAQNGKLGYVIVPDLIKGDYEEAMKDVEVVIHAASPVNMSNDQTWEQIRDPAVKGTRTVHRAAAKSGVKHVIQISSFASMSDWLVPWSEQDGRVYDETCWNPITDEQAKNLETLRPDLPSRWGGIRYCASKKFSELAAMEEHFLSGKSYKLSILCPPTNLGPSLDVITPPTQQGFSVSKITDLLVGSDKPIVPAALNNYVDVRDLAEATFKVVEKGHEGRLGIRAGYYDHQLVADHIRNLIPELEKQHRIPLGNPGQYVSVTGPKVTLDASKATRELSMTYREFDETVRDAVQSVLNYEAVHGHL</sequence>
<evidence type="ECO:0000259" key="3">
    <source>
        <dbReference type="Pfam" id="PF01073"/>
    </source>
</evidence>
<keyword evidence="5" id="KW-1185">Reference proteome</keyword>
<protein>
    <recommendedName>
        <fullName evidence="3">3-beta hydroxysteroid dehydrogenase/isomerase domain-containing protein</fullName>
    </recommendedName>
</protein>
<dbReference type="InterPro" id="IPR036291">
    <property type="entry name" value="NAD(P)-bd_dom_sf"/>
</dbReference>
<dbReference type="OrthoDB" id="2735536at2759"/>
<dbReference type="STRING" id="5217.A0A4V1M3H0"/>
<keyword evidence="1" id="KW-0560">Oxidoreductase</keyword>
<accession>A0A4V1M3H0</accession>
<proteinExistence type="inferred from homology"/>
<dbReference type="PANTHER" id="PTHR10366">
    <property type="entry name" value="NAD DEPENDENT EPIMERASE/DEHYDRATASE"/>
    <property type="match status" value="1"/>
</dbReference>
<dbReference type="SUPFAM" id="SSF51735">
    <property type="entry name" value="NAD(P)-binding Rossmann-fold domains"/>
    <property type="match status" value="1"/>
</dbReference>
<dbReference type="EMBL" id="SDIL01000086">
    <property type="protein sequence ID" value="RXK36837.1"/>
    <property type="molecule type" value="Genomic_DNA"/>
</dbReference>
<feature type="domain" description="3-beta hydroxysteroid dehydrogenase/isomerase" evidence="3">
    <location>
        <begin position="5"/>
        <end position="127"/>
    </location>
</feature>
<comment type="caution">
    <text evidence="4">The sequence shown here is derived from an EMBL/GenBank/DDBJ whole genome shotgun (WGS) entry which is preliminary data.</text>
</comment>
<evidence type="ECO:0000313" key="5">
    <source>
        <dbReference type="Proteomes" id="UP000289152"/>
    </source>
</evidence>
<gene>
    <name evidence="4" type="ORF">M231_05921</name>
</gene>
<evidence type="ECO:0000313" key="4">
    <source>
        <dbReference type="EMBL" id="RXK36837.1"/>
    </source>
</evidence>
<reference evidence="4 5" key="1">
    <citation type="submission" date="2016-06" db="EMBL/GenBank/DDBJ databases">
        <title>Evolution of pathogenesis and genome organization in the Tremellales.</title>
        <authorList>
            <person name="Cuomo C."/>
            <person name="Litvintseva A."/>
            <person name="Heitman J."/>
            <person name="Chen Y."/>
            <person name="Sun S."/>
            <person name="Springer D."/>
            <person name="Dromer F."/>
            <person name="Young S."/>
            <person name="Zeng Q."/>
            <person name="Chapman S."/>
            <person name="Gujja S."/>
            <person name="Saif S."/>
            <person name="Birren B."/>
        </authorList>
    </citation>
    <scope>NUCLEOTIDE SEQUENCE [LARGE SCALE GENOMIC DNA]</scope>
    <source>
        <strain evidence="4 5">ATCC 28783</strain>
    </source>
</reference>